<keyword evidence="4" id="KW-0493">Microtubule</keyword>
<keyword evidence="8" id="KW-1185">Reference proteome</keyword>
<name>A0A5C3MZA2_9AGAM</name>
<dbReference type="STRING" id="5364.A0A5C3MZA2"/>
<evidence type="ECO:0000313" key="8">
    <source>
        <dbReference type="Proteomes" id="UP000305948"/>
    </source>
</evidence>
<evidence type="ECO:0000259" key="6">
    <source>
        <dbReference type="PROSITE" id="PS50067"/>
    </source>
</evidence>
<dbReference type="InterPro" id="IPR027640">
    <property type="entry name" value="Kinesin-like_fam"/>
</dbReference>
<keyword evidence="1 3" id="KW-0547">Nucleotide-binding</keyword>
<dbReference type="GO" id="GO:0005874">
    <property type="term" value="C:microtubule"/>
    <property type="evidence" value="ECO:0007669"/>
    <property type="project" value="UniProtKB-KW"/>
</dbReference>
<feature type="region of interest" description="Disordered" evidence="5">
    <location>
        <begin position="428"/>
        <end position="447"/>
    </location>
</feature>
<dbReference type="Gene3D" id="3.40.850.10">
    <property type="entry name" value="Kinesin motor domain"/>
    <property type="match status" value="1"/>
</dbReference>
<dbReference type="GO" id="GO:0008017">
    <property type="term" value="F:microtubule binding"/>
    <property type="evidence" value="ECO:0007669"/>
    <property type="project" value="InterPro"/>
</dbReference>
<dbReference type="EMBL" id="ML213512">
    <property type="protein sequence ID" value="TFK50819.1"/>
    <property type="molecule type" value="Genomic_DNA"/>
</dbReference>
<accession>A0A5C3MZA2</accession>
<dbReference type="PANTHER" id="PTHR24115">
    <property type="entry name" value="KINESIN-RELATED"/>
    <property type="match status" value="1"/>
</dbReference>
<keyword evidence="3 4" id="KW-0505">Motor protein</keyword>
<gene>
    <name evidence="7" type="ORF">OE88DRAFT_1630580</name>
</gene>
<dbReference type="Proteomes" id="UP000305948">
    <property type="component" value="Unassembled WGS sequence"/>
</dbReference>
<dbReference type="GO" id="GO:0007018">
    <property type="term" value="P:microtubule-based movement"/>
    <property type="evidence" value="ECO:0007669"/>
    <property type="project" value="InterPro"/>
</dbReference>
<reference evidence="7 8" key="1">
    <citation type="journal article" date="2019" name="Nat. Ecol. Evol.">
        <title>Megaphylogeny resolves global patterns of mushroom evolution.</title>
        <authorList>
            <person name="Varga T."/>
            <person name="Krizsan K."/>
            <person name="Foldi C."/>
            <person name="Dima B."/>
            <person name="Sanchez-Garcia M."/>
            <person name="Sanchez-Ramirez S."/>
            <person name="Szollosi G.J."/>
            <person name="Szarkandi J.G."/>
            <person name="Papp V."/>
            <person name="Albert L."/>
            <person name="Andreopoulos W."/>
            <person name="Angelini C."/>
            <person name="Antonin V."/>
            <person name="Barry K.W."/>
            <person name="Bougher N.L."/>
            <person name="Buchanan P."/>
            <person name="Buyck B."/>
            <person name="Bense V."/>
            <person name="Catcheside P."/>
            <person name="Chovatia M."/>
            <person name="Cooper J."/>
            <person name="Damon W."/>
            <person name="Desjardin D."/>
            <person name="Finy P."/>
            <person name="Geml J."/>
            <person name="Haridas S."/>
            <person name="Hughes K."/>
            <person name="Justo A."/>
            <person name="Karasinski D."/>
            <person name="Kautmanova I."/>
            <person name="Kiss B."/>
            <person name="Kocsube S."/>
            <person name="Kotiranta H."/>
            <person name="LaButti K.M."/>
            <person name="Lechner B.E."/>
            <person name="Liimatainen K."/>
            <person name="Lipzen A."/>
            <person name="Lukacs Z."/>
            <person name="Mihaltcheva S."/>
            <person name="Morgado L.N."/>
            <person name="Niskanen T."/>
            <person name="Noordeloos M.E."/>
            <person name="Ohm R.A."/>
            <person name="Ortiz-Santana B."/>
            <person name="Ovrebo C."/>
            <person name="Racz N."/>
            <person name="Riley R."/>
            <person name="Savchenko A."/>
            <person name="Shiryaev A."/>
            <person name="Soop K."/>
            <person name="Spirin V."/>
            <person name="Szebenyi C."/>
            <person name="Tomsovsky M."/>
            <person name="Tulloss R.E."/>
            <person name="Uehling J."/>
            <person name="Grigoriev I.V."/>
            <person name="Vagvolgyi C."/>
            <person name="Papp T."/>
            <person name="Martin F.M."/>
            <person name="Miettinen O."/>
            <person name="Hibbett D.S."/>
            <person name="Nagy L.G."/>
        </authorList>
    </citation>
    <scope>NUCLEOTIDE SEQUENCE [LARGE SCALE GENOMIC DNA]</scope>
    <source>
        <strain evidence="7 8">OMC1185</strain>
    </source>
</reference>
<dbReference type="GO" id="GO:0016887">
    <property type="term" value="F:ATP hydrolysis activity"/>
    <property type="evidence" value="ECO:0007669"/>
    <property type="project" value="TreeGrafter"/>
</dbReference>
<organism evidence="7 8">
    <name type="scientific">Heliocybe sulcata</name>
    <dbReference type="NCBI Taxonomy" id="5364"/>
    <lineage>
        <taxon>Eukaryota</taxon>
        <taxon>Fungi</taxon>
        <taxon>Dikarya</taxon>
        <taxon>Basidiomycota</taxon>
        <taxon>Agaricomycotina</taxon>
        <taxon>Agaricomycetes</taxon>
        <taxon>Gloeophyllales</taxon>
        <taxon>Gloeophyllaceae</taxon>
        <taxon>Heliocybe</taxon>
    </lineage>
</organism>
<dbReference type="SUPFAM" id="SSF52540">
    <property type="entry name" value="P-loop containing nucleoside triphosphate hydrolases"/>
    <property type="match status" value="1"/>
</dbReference>
<dbReference type="Pfam" id="PF00225">
    <property type="entry name" value="Kinesin"/>
    <property type="match status" value="1"/>
</dbReference>
<evidence type="ECO:0000256" key="3">
    <source>
        <dbReference type="PROSITE-ProRule" id="PRU00283"/>
    </source>
</evidence>
<comment type="similarity">
    <text evidence="3 4">Belongs to the TRAFAC class myosin-kinesin ATPase superfamily. Kinesin family.</text>
</comment>
<protein>
    <recommendedName>
        <fullName evidence="4">Kinesin-like protein</fullName>
    </recommendedName>
</protein>
<dbReference type="PROSITE" id="PS50067">
    <property type="entry name" value="KINESIN_MOTOR_2"/>
    <property type="match status" value="1"/>
</dbReference>
<dbReference type="PROSITE" id="PS00411">
    <property type="entry name" value="KINESIN_MOTOR_1"/>
    <property type="match status" value="1"/>
</dbReference>
<sequence length="743" mass="83119">MAAASATSITSNLPLFRSLLSDWSAKQPPPKGFTTTTEEISEVFDKRLSDKASGLYETGKDVLVTFRTRPPLEDEAAEKFKAVVDSEEGQEVQVQEKVEFCEGITLASAEPGVFVAHVPSVKWNGPTLQHKSFDSDLAFGPQIDNEEVYKRTVVANDLLALVLSGGISCILAYGQTGSGKTFTMEGLEHRIARDLFAVAAVMGRRFAEAEGVEDHDIFEFGVTFLELLGKHASDLVEPPEGVDARGEPIRKEVPIQEDKAGDVRPRLISTSVRSSAELEDLINNSLAHRRTSATARNATSSRSHAILTIRVKNKLLPYAEEGQLILVDLAGSERYEDSKAHDKQRMDESRENNKSLMNLKDCVRAKAKMAAEEGFVHIPWRMNKLTMLLKPIFDIEARQHSKTLIIAHVSPHIQDSVHSVNTLSYASPFKTAPPKPRGPAPYDAKDPRTWSHAQTVSWLKDEFTKRVKLRRQAEWKVKSERAAKEGKKLKPLDSDEPVDTHVDVDKLCPGDMTAKNFAKMYTTEFIERCLQAARKDEKPLPQSQTTVVKSISTEVAGQMYYLVITAKTRTRNAIMKSRKKLAVVDTYGEFKRTAGSRTSNVLWTGEAPLTKYNYGKYTDEELNMAQLQYRSTWNQVLWAAEKKAKEEGGDVAEAVSKAAEEMMEKWKAEGGRVMLKFPEEEIAEAKADTGYKKWDEHVEEAMVRADNNKVDSQWARENAIREMVDDYRKKKASQRDGGASNSV</sequence>
<dbReference type="GO" id="GO:0003777">
    <property type="term" value="F:microtubule motor activity"/>
    <property type="evidence" value="ECO:0007669"/>
    <property type="project" value="InterPro"/>
</dbReference>
<dbReference type="InterPro" id="IPR001752">
    <property type="entry name" value="Kinesin_motor_dom"/>
</dbReference>
<dbReference type="PRINTS" id="PR00380">
    <property type="entry name" value="KINESINHEAVY"/>
</dbReference>
<evidence type="ECO:0000256" key="2">
    <source>
        <dbReference type="ARBA" id="ARBA00022840"/>
    </source>
</evidence>
<dbReference type="InterPro" id="IPR019821">
    <property type="entry name" value="Kinesin_motor_CS"/>
</dbReference>
<dbReference type="SMART" id="SM00129">
    <property type="entry name" value="KISc"/>
    <property type="match status" value="1"/>
</dbReference>
<evidence type="ECO:0000256" key="5">
    <source>
        <dbReference type="SAM" id="MobiDB-lite"/>
    </source>
</evidence>
<keyword evidence="2 3" id="KW-0067">ATP-binding</keyword>
<feature type="domain" description="Kinesin motor" evidence="6">
    <location>
        <begin position="61"/>
        <end position="432"/>
    </location>
</feature>
<evidence type="ECO:0000256" key="1">
    <source>
        <dbReference type="ARBA" id="ARBA00022741"/>
    </source>
</evidence>
<dbReference type="GO" id="GO:0005524">
    <property type="term" value="F:ATP binding"/>
    <property type="evidence" value="ECO:0007669"/>
    <property type="project" value="UniProtKB-UniRule"/>
</dbReference>
<dbReference type="AlphaFoldDB" id="A0A5C3MZA2"/>
<dbReference type="GO" id="GO:0005871">
    <property type="term" value="C:kinesin complex"/>
    <property type="evidence" value="ECO:0007669"/>
    <property type="project" value="TreeGrafter"/>
</dbReference>
<dbReference type="OrthoDB" id="3176171at2759"/>
<dbReference type="InterPro" id="IPR036961">
    <property type="entry name" value="Kinesin_motor_dom_sf"/>
</dbReference>
<dbReference type="InterPro" id="IPR027417">
    <property type="entry name" value="P-loop_NTPase"/>
</dbReference>
<feature type="binding site" evidence="3">
    <location>
        <begin position="174"/>
        <end position="181"/>
    </location>
    <ligand>
        <name>ATP</name>
        <dbReference type="ChEBI" id="CHEBI:30616"/>
    </ligand>
</feature>
<evidence type="ECO:0000256" key="4">
    <source>
        <dbReference type="RuleBase" id="RU000394"/>
    </source>
</evidence>
<evidence type="ECO:0000313" key="7">
    <source>
        <dbReference type="EMBL" id="TFK50819.1"/>
    </source>
</evidence>
<proteinExistence type="inferred from homology"/>
<keyword evidence="7" id="KW-0378">Hydrolase</keyword>